<feature type="compositionally biased region" description="Polar residues" evidence="5">
    <location>
        <begin position="112"/>
        <end position="121"/>
    </location>
</feature>
<dbReference type="AlphaFoldDB" id="A0A3B0J5R4"/>
<dbReference type="Proteomes" id="UP000268350">
    <property type="component" value="Unassembled WGS sequence"/>
</dbReference>
<evidence type="ECO:0000313" key="6">
    <source>
        <dbReference type="EMBL" id="SPP77035.1"/>
    </source>
</evidence>
<keyword evidence="2" id="KW-0240">DNA-directed RNA polymerase</keyword>
<dbReference type="GO" id="GO:0042797">
    <property type="term" value="P:tRNA transcription by RNA polymerase III"/>
    <property type="evidence" value="ECO:0007669"/>
    <property type="project" value="TreeGrafter"/>
</dbReference>
<keyword evidence="3" id="KW-0804">Transcription</keyword>
<reference evidence="7" key="1">
    <citation type="submission" date="2018-01" db="EMBL/GenBank/DDBJ databases">
        <authorList>
            <person name="Alioto T."/>
            <person name="Alioto T."/>
        </authorList>
    </citation>
    <scope>NUCLEOTIDE SEQUENCE [LARGE SCALE GENOMIC DNA]</scope>
</reference>
<sequence>MPAKRMTATTATTTRPPPTPVAGVSGHNSTASGAGAARPLEMLNGMTRLTPARDLTLGGRGAGSKKVFAPNLNAVRNKNVNVKTSKDFTQARGGKRGGRGTASGATRGRGGNSTLIQTTGVFSEGAGEAQVRRSTGNGTAYARASEEQAVTRKRTDRKDDKAQALRVRALLGESDASEGDASDASDTEADKTELALKPIALREGLWLTEKPIVKQEDASLGSNQQDPLAMAQHLQQLHVSAQTAVMEETPLQYGRYPRSIAGFLDVPQSQIFLMQLPDVLPCVTDEAEEGSRDAPKKEDVPSAASETEPKSPAAPASTGAPRPSVLRQLEEGQIGKILRYRSGRVKLLLGDTRFDLDMGLESGFLQELMSVTANREQRSGNMINLGPIQAKIKATPDWVHLFEQQDAAKRSVSTAPSTSMRPPTT</sequence>
<evidence type="ECO:0000313" key="7">
    <source>
        <dbReference type="Proteomes" id="UP000268350"/>
    </source>
</evidence>
<feature type="region of interest" description="Disordered" evidence="5">
    <location>
        <begin position="88"/>
        <end position="190"/>
    </location>
</feature>
<organism evidence="6 7">
    <name type="scientific">Drosophila guanche</name>
    <name type="common">Fruit fly</name>
    <dbReference type="NCBI Taxonomy" id="7266"/>
    <lineage>
        <taxon>Eukaryota</taxon>
        <taxon>Metazoa</taxon>
        <taxon>Ecdysozoa</taxon>
        <taxon>Arthropoda</taxon>
        <taxon>Hexapoda</taxon>
        <taxon>Insecta</taxon>
        <taxon>Pterygota</taxon>
        <taxon>Neoptera</taxon>
        <taxon>Endopterygota</taxon>
        <taxon>Diptera</taxon>
        <taxon>Brachycera</taxon>
        <taxon>Muscomorpha</taxon>
        <taxon>Ephydroidea</taxon>
        <taxon>Drosophilidae</taxon>
        <taxon>Drosophila</taxon>
        <taxon>Sophophora</taxon>
    </lineage>
</organism>
<dbReference type="STRING" id="7266.A0A3B0J5R4"/>
<gene>
    <name evidence="6" type="ORF">DGUA_6G007665</name>
</gene>
<accession>A0A3B0J5R4</accession>
<evidence type="ECO:0000256" key="4">
    <source>
        <dbReference type="ARBA" id="ARBA00023242"/>
    </source>
</evidence>
<feature type="region of interest" description="Disordered" evidence="5">
    <location>
        <begin position="285"/>
        <end position="325"/>
    </location>
</feature>
<dbReference type="Pfam" id="PF05132">
    <property type="entry name" value="RNA_pol_Rpc4"/>
    <property type="match status" value="1"/>
</dbReference>
<proteinExistence type="predicted"/>
<evidence type="ECO:0000256" key="3">
    <source>
        <dbReference type="ARBA" id="ARBA00023163"/>
    </source>
</evidence>
<keyword evidence="6" id="KW-0687">Ribonucleoprotein</keyword>
<feature type="region of interest" description="Disordered" evidence="5">
    <location>
        <begin position="1"/>
        <end position="36"/>
    </location>
</feature>
<keyword evidence="4" id="KW-0539">Nucleus</keyword>
<dbReference type="PANTHER" id="PTHR13408:SF0">
    <property type="entry name" value="DNA-DIRECTED RNA POLYMERASE III SUBUNIT RPC4"/>
    <property type="match status" value="1"/>
</dbReference>
<evidence type="ECO:0000256" key="1">
    <source>
        <dbReference type="ARBA" id="ARBA00004123"/>
    </source>
</evidence>
<dbReference type="GO" id="GO:0003677">
    <property type="term" value="F:DNA binding"/>
    <property type="evidence" value="ECO:0007669"/>
    <property type="project" value="InterPro"/>
</dbReference>
<dbReference type="OMA" id="DWVHLFQ"/>
<feature type="compositionally biased region" description="Low complexity" evidence="5">
    <location>
        <begin position="1"/>
        <end position="14"/>
    </location>
</feature>
<evidence type="ECO:0000256" key="2">
    <source>
        <dbReference type="ARBA" id="ARBA00022478"/>
    </source>
</evidence>
<comment type="subcellular location">
    <subcellularLocation>
        <location evidence="1">Nucleus</location>
    </subcellularLocation>
</comment>
<keyword evidence="6" id="KW-0689">Ribosomal protein</keyword>
<dbReference type="GO" id="GO:0005840">
    <property type="term" value="C:ribosome"/>
    <property type="evidence" value="ECO:0007669"/>
    <property type="project" value="UniProtKB-KW"/>
</dbReference>
<name>A0A3B0J5R4_DROGU</name>
<evidence type="ECO:0000256" key="5">
    <source>
        <dbReference type="SAM" id="MobiDB-lite"/>
    </source>
</evidence>
<dbReference type="EMBL" id="OUUW01000002">
    <property type="protein sequence ID" value="SPP77035.1"/>
    <property type="molecule type" value="Genomic_DNA"/>
</dbReference>
<feature type="compositionally biased region" description="Polar residues" evidence="5">
    <location>
        <begin position="411"/>
        <end position="425"/>
    </location>
</feature>
<protein>
    <submittedName>
        <fullName evidence="6">Blast:Probable 28S ribosomal protein S26, mitochondrial</fullName>
    </submittedName>
</protein>
<feature type="region of interest" description="Disordered" evidence="5">
    <location>
        <begin position="406"/>
        <end position="425"/>
    </location>
</feature>
<dbReference type="OrthoDB" id="5836119at2759"/>
<dbReference type="GO" id="GO:0005666">
    <property type="term" value="C:RNA polymerase III complex"/>
    <property type="evidence" value="ECO:0007669"/>
    <property type="project" value="InterPro"/>
</dbReference>
<feature type="compositionally biased region" description="Acidic residues" evidence="5">
    <location>
        <begin position="175"/>
        <end position="187"/>
    </location>
</feature>
<keyword evidence="7" id="KW-1185">Reference proteome</keyword>
<feature type="compositionally biased region" description="Basic and acidic residues" evidence="5">
    <location>
        <begin position="289"/>
        <end position="300"/>
    </location>
</feature>
<dbReference type="PANTHER" id="PTHR13408">
    <property type="entry name" value="DNA-DIRECTED RNA POLYMERASE III"/>
    <property type="match status" value="1"/>
</dbReference>
<dbReference type="InterPro" id="IPR007811">
    <property type="entry name" value="RPC4"/>
</dbReference>